<organism evidence="1 2">
    <name type="scientific">Catharanthus roseus</name>
    <name type="common">Madagascar periwinkle</name>
    <name type="synonym">Vinca rosea</name>
    <dbReference type="NCBI Taxonomy" id="4058"/>
    <lineage>
        <taxon>Eukaryota</taxon>
        <taxon>Viridiplantae</taxon>
        <taxon>Streptophyta</taxon>
        <taxon>Embryophyta</taxon>
        <taxon>Tracheophyta</taxon>
        <taxon>Spermatophyta</taxon>
        <taxon>Magnoliopsida</taxon>
        <taxon>eudicotyledons</taxon>
        <taxon>Gunneridae</taxon>
        <taxon>Pentapetalae</taxon>
        <taxon>asterids</taxon>
        <taxon>lamiids</taxon>
        <taxon>Gentianales</taxon>
        <taxon>Apocynaceae</taxon>
        <taxon>Rauvolfioideae</taxon>
        <taxon>Vinceae</taxon>
        <taxon>Catharanthinae</taxon>
        <taxon>Catharanthus</taxon>
    </lineage>
</organism>
<accession>A0ACC0AG25</accession>
<evidence type="ECO:0000313" key="1">
    <source>
        <dbReference type="EMBL" id="KAI5659800.1"/>
    </source>
</evidence>
<keyword evidence="2" id="KW-1185">Reference proteome</keyword>
<protein>
    <submittedName>
        <fullName evidence="1">Uncharacterized protein</fullName>
    </submittedName>
</protein>
<proteinExistence type="predicted"/>
<dbReference type="Proteomes" id="UP001060085">
    <property type="component" value="Linkage Group LG06"/>
</dbReference>
<gene>
    <name evidence="1" type="ORF">M9H77_28593</name>
</gene>
<comment type="caution">
    <text evidence="1">The sequence shown here is derived from an EMBL/GenBank/DDBJ whole genome shotgun (WGS) entry which is preliminary data.</text>
</comment>
<evidence type="ECO:0000313" key="2">
    <source>
        <dbReference type="Proteomes" id="UP001060085"/>
    </source>
</evidence>
<name>A0ACC0AG25_CATRO</name>
<dbReference type="EMBL" id="CM044706">
    <property type="protein sequence ID" value="KAI5659800.1"/>
    <property type="molecule type" value="Genomic_DNA"/>
</dbReference>
<reference evidence="2" key="1">
    <citation type="journal article" date="2023" name="Nat. Plants">
        <title>Single-cell RNA sequencing provides a high-resolution roadmap for understanding the multicellular compartmentation of specialized metabolism.</title>
        <authorList>
            <person name="Sun S."/>
            <person name="Shen X."/>
            <person name="Li Y."/>
            <person name="Li Y."/>
            <person name="Wang S."/>
            <person name="Li R."/>
            <person name="Zhang H."/>
            <person name="Shen G."/>
            <person name="Guo B."/>
            <person name="Wei J."/>
            <person name="Xu J."/>
            <person name="St-Pierre B."/>
            <person name="Chen S."/>
            <person name="Sun C."/>
        </authorList>
    </citation>
    <scope>NUCLEOTIDE SEQUENCE [LARGE SCALE GENOMIC DNA]</scope>
</reference>
<sequence length="330" mass="38207">MHNHKMEFNDGGGGGGGNDMPPPAIAMEYPMRRRARGGRLLPPPFLTKMYQIVNDPNTSAIISWSSNNKSFIIFDQMKFTTEILPNYFKHSNFSSFVYQLNNYGFKKISWDKLEYENPLFQAGKENWLSNIRRRNQQSEPSDDFDNVGMEMETELEKLRREQYSMKVEIHKLSQQQQQLEIELRSFEESTISSANADFFSFIEVLKEKNERDNGRETSKRKMLVQDQVELNEMLLDGQIISSPDDDGDSGSSGIADNCDFWKKILEDDSDYGNGGQETLTEQDTKFITTLEYLMKANSENEDEILVPKALNNKTEEEEEEEEEEDHLHLV</sequence>